<feature type="compositionally biased region" description="Gly residues" evidence="10">
    <location>
        <begin position="1537"/>
        <end position="1549"/>
    </location>
</feature>
<dbReference type="InterPro" id="IPR004201">
    <property type="entry name" value="Cdc48_dom2"/>
</dbReference>
<evidence type="ECO:0000256" key="10">
    <source>
        <dbReference type="SAM" id="MobiDB-lite"/>
    </source>
</evidence>
<dbReference type="InterPro" id="IPR009010">
    <property type="entry name" value="Asp_de-COase-like_dom_sf"/>
</dbReference>
<feature type="compositionally biased region" description="Basic and acidic residues" evidence="10">
    <location>
        <begin position="470"/>
        <end position="483"/>
    </location>
</feature>
<keyword evidence="8" id="KW-0539">Nucleus</keyword>
<dbReference type="PROSITE" id="PS52014">
    <property type="entry name" value="SAMD1_WH"/>
    <property type="match status" value="1"/>
</dbReference>
<evidence type="ECO:0000313" key="12">
    <source>
        <dbReference type="EMBL" id="KAI2668941.1"/>
    </source>
</evidence>
<evidence type="ECO:0000256" key="8">
    <source>
        <dbReference type="ARBA" id="ARBA00023242"/>
    </source>
</evidence>
<dbReference type="SUPFAM" id="SSF50692">
    <property type="entry name" value="ADC-like"/>
    <property type="match status" value="1"/>
</dbReference>
<dbReference type="InterPro" id="IPR029067">
    <property type="entry name" value="CDC48_domain_2-like_sf"/>
</dbReference>
<dbReference type="InterPro" id="IPR003959">
    <property type="entry name" value="ATPase_AAA_core"/>
</dbReference>
<evidence type="ECO:0000313" key="13">
    <source>
        <dbReference type="Proteomes" id="UP000830375"/>
    </source>
</evidence>
<sequence>MSEPKYREWILETIDSLRSRKARPDLERICRMVRRRHGSDPDKTRAELEKLIQEQTVLKVSYKGSISYRNAAKVQRKCRKRAEPTTDSSSSGESLGEQSKHASFNNNGDSALSLTDQEECEDKEPEERGVSPCPDPLPQTSPSTLEKEDKILPLPSGNSFVSCGATGHSAGSVKASASKDKRLVDVAGGSGSSLQRDAASSANRRAEGDKALGAGHEDSEDDEREEKTCPSVSSAVSSSPKLPAAPKPKLKVGAKGSGARCSDSPEESSVDLGDRLVAAVRSLSERHRGSAATRGHAPPGLKEILGYLSTQRGMPGEKLTRNRVKVVLEREIERGRLRRTRLGHITLPARGMGAAKPSARLLKSALQDGHLAKKCAPEHPNCACLRQTACFRACSEVVLCANGGRSDTSIVCSARHATVCVPCFTSASQHKRCGLALGSARLRARHRRFSCSAALIDTHYTKARSSRSRRGQDAHGKCKRGGDPRLASGFSGEPSLCAILRSYETMEVAHEDAHEDAHTQTNGSLRDARRNRYLAFSRSGGVEKVKEEERMEVESEEHDTEENRVGSMEDAPKTITDGGPTGVKTCTDPTSPDVEVEPDNGTDSPMTSEGKSQSSSSLETSNQCSLQQEVDVGGSEEQTMPVEPEDAGAEKNADAPDQLHPSTEEQVIVMAETVKAPSSIPLRNCSGCKLEVGVSSCLLTPSASPGAAEERGMNEGIGGFVKSEMSGMSPVDWTVADEIDGKSLLLMQRNDVLTGLSIRLGPALKIYERHKKDRNVWNELGGKRDARLNTSAMPAAGASDPKSEDLSTAILKQKTRPNRLIVDEANNEDNSIVCLSQVKMEELQLFRGDTVVLRGRKRRQTVCIVLTDDTCGNERVRMNRVTRNNLRVRLGDVISIHACPDVKYGKRVHVLPIDDTIEGLTGNLFEVFLKPYFLEAYRPVHKGGMRAVEFKVVETDPSPHCIVAPDTIIHCEGEPIKREDEEESLNDIGYDDIGGCRKQLAQIKEMVELPLRHPGLFKAIGPPRGILLYGPPGTGKTLVARAVANETGAFFFLINGPEIMSKLAGESESNLRKAFEEAEKNAPAIIFIDELDAIAPKREKTHGEVERRIVSQLLTLMDGLKQRVHVVVMAATNRPNSVDPALRRFGRFDREIDIGIPDSTGRLEILQIHTKNMKLSDDVDLEQISTETHGHVGADLAALCSEAALQAIRKKMTLIDLEDDSIDADLLNSMAVNWEDIGGLDEVKRELQELVQYPVEYPDKFLKFGMTPSRGVLFYGPPGCGKTLLAKAIANECQANFVSIKGPELLTMWFGESEANVRDVFDKARQAAPCILFFDELDSIAKARGGGAGDAGGAADRVINQILTEMDGMTNKKNVFIIGATNRPDIIDPAILRPGRLDQLIYIPLPDMPSRSAILRANLRKSPVAKDVDLAYLSRITEGFSGADLTEICQRACKLAIREAIEAEIRAERQRQARKEAAMDDDYDPVPEIRKDHFEEAMRFARRSVSDNDIRKYEMFAQTLQQSRGFGNFRFPTAPQSGGGQGSGQGSGGHFRDDGDDDLYQ</sequence>
<dbReference type="InterPro" id="IPR003960">
    <property type="entry name" value="ATPase_AAA_CS"/>
</dbReference>
<evidence type="ECO:0000256" key="7">
    <source>
        <dbReference type="ARBA" id="ARBA00022853"/>
    </source>
</evidence>
<evidence type="ECO:0000256" key="6">
    <source>
        <dbReference type="ARBA" id="ARBA00022840"/>
    </source>
</evidence>
<feature type="compositionally biased region" description="Low complexity" evidence="10">
    <location>
        <begin position="230"/>
        <end position="244"/>
    </location>
</feature>
<dbReference type="Proteomes" id="UP000830375">
    <property type="component" value="Unassembled WGS sequence"/>
</dbReference>
<feature type="region of interest" description="Disordered" evidence="10">
    <location>
        <begin position="186"/>
        <end position="270"/>
    </location>
</feature>
<keyword evidence="5" id="KW-0547">Nucleotide-binding</keyword>
<dbReference type="InterPro" id="IPR041569">
    <property type="entry name" value="AAA_lid_3"/>
</dbReference>
<dbReference type="Gene3D" id="1.10.8.60">
    <property type="match status" value="1"/>
</dbReference>
<keyword evidence="7" id="KW-0156">Chromatin regulator</keyword>
<protein>
    <recommendedName>
        <fullName evidence="3">vesicle-fusing ATPase</fullName>
        <ecNumber evidence="3">3.6.4.6</ecNumber>
    </recommendedName>
</protein>
<evidence type="ECO:0000256" key="3">
    <source>
        <dbReference type="ARBA" id="ARBA00012674"/>
    </source>
</evidence>
<feature type="compositionally biased region" description="Low complexity" evidence="10">
    <location>
        <begin position="88"/>
        <end position="97"/>
    </location>
</feature>
<dbReference type="PANTHER" id="PTHR23077:SF63">
    <property type="entry name" value="TRANSITIONAL ENDOPLASMIC RETICULUM ATPASE"/>
    <property type="match status" value="1"/>
</dbReference>
<dbReference type="EMBL" id="JACTAM010000001">
    <property type="protein sequence ID" value="KAI2668941.1"/>
    <property type="molecule type" value="Genomic_DNA"/>
</dbReference>
<keyword evidence="4" id="KW-0597">Phosphoprotein</keyword>
<evidence type="ECO:0000256" key="4">
    <source>
        <dbReference type="ARBA" id="ARBA00022553"/>
    </source>
</evidence>
<keyword evidence="13" id="KW-1185">Reference proteome</keyword>
<feature type="compositionally biased region" description="Low complexity" evidence="10">
    <location>
        <begin position="607"/>
        <end position="626"/>
    </location>
</feature>
<dbReference type="PANTHER" id="PTHR23077">
    <property type="entry name" value="AAA-FAMILY ATPASE"/>
    <property type="match status" value="1"/>
</dbReference>
<feature type="region of interest" description="Disordered" evidence="10">
    <location>
        <begin position="1526"/>
        <end position="1561"/>
    </location>
</feature>
<dbReference type="InterPro" id="IPR003338">
    <property type="entry name" value="CDC4_N-term_subdom"/>
</dbReference>
<feature type="compositionally biased region" description="Polar residues" evidence="10">
    <location>
        <begin position="101"/>
        <end position="115"/>
    </location>
</feature>
<keyword evidence="6" id="KW-0067">ATP-binding</keyword>
<proteinExistence type="inferred from homology"/>
<dbReference type="Gene3D" id="6.10.20.150">
    <property type="match status" value="1"/>
</dbReference>
<evidence type="ECO:0000256" key="5">
    <source>
        <dbReference type="ARBA" id="ARBA00022741"/>
    </source>
</evidence>
<comment type="subcellular location">
    <subcellularLocation>
        <location evidence="1">Nucleus</location>
    </subcellularLocation>
</comment>
<feature type="region of interest" description="Disordered" evidence="10">
    <location>
        <begin position="541"/>
        <end position="658"/>
    </location>
</feature>
<gene>
    <name evidence="12" type="ORF">H4Q32_028741</name>
</gene>
<dbReference type="Pfam" id="PF21524">
    <property type="entry name" value="SAMD1_WH"/>
    <property type="match status" value="1"/>
</dbReference>
<feature type="compositionally biased region" description="Basic and acidic residues" evidence="10">
    <location>
        <begin position="541"/>
        <end position="553"/>
    </location>
</feature>
<comment type="caution">
    <text evidence="12">The sequence shown here is derived from an EMBL/GenBank/DDBJ whole genome shotgun (WGS) entry which is preliminary data.</text>
</comment>
<dbReference type="InterPro" id="IPR056983">
    <property type="entry name" value="SAMD1-like_SHD"/>
</dbReference>
<dbReference type="Pfam" id="PF00004">
    <property type="entry name" value="AAA"/>
    <property type="match status" value="2"/>
</dbReference>
<evidence type="ECO:0000259" key="11">
    <source>
        <dbReference type="PROSITE" id="PS52014"/>
    </source>
</evidence>
<feature type="region of interest" description="Disordered" evidence="10">
    <location>
        <begin position="70"/>
        <end position="159"/>
    </location>
</feature>
<organism evidence="12 13">
    <name type="scientific">Labeo rohita</name>
    <name type="common">Indian major carp</name>
    <name type="synonym">Cyprinus rohita</name>
    <dbReference type="NCBI Taxonomy" id="84645"/>
    <lineage>
        <taxon>Eukaryota</taxon>
        <taxon>Metazoa</taxon>
        <taxon>Chordata</taxon>
        <taxon>Craniata</taxon>
        <taxon>Vertebrata</taxon>
        <taxon>Euteleostomi</taxon>
        <taxon>Actinopterygii</taxon>
        <taxon>Neopterygii</taxon>
        <taxon>Teleostei</taxon>
        <taxon>Ostariophysi</taxon>
        <taxon>Cypriniformes</taxon>
        <taxon>Cyprinidae</taxon>
        <taxon>Labeoninae</taxon>
        <taxon>Labeonini</taxon>
        <taxon>Labeo</taxon>
    </lineage>
</organism>
<dbReference type="SUPFAM" id="SSF52540">
    <property type="entry name" value="P-loop containing nucleoside triphosphate hydrolases"/>
    <property type="match status" value="2"/>
</dbReference>
<dbReference type="Gene3D" id="2.40.40.20">
    <property type="match status" value="1"/>
</dbReference>
<dbReference type="InterPro" id="IPR027417">
    <property type="entry name" value="P-loop_NTPase"/>
</dbReference>
<dbReference type="InterPro" id="IPR050168">
    <property type="entry name" value="AAA_ATPase_domain"/>
</dbReference>
<dbReference type="Gene3D" id="3.10.330.10">
    <property type="match status" value="1"/>
</dbReference>
<dbReference type="Gene3D" id="3.40.50.300">
    <property type="entry name" value="P-loop containing nucleotide triphosphate hydrolases"/>
    <property type="match status" value="2"/>
</dbReference>
<evidence type="ECO:0000256" key="2">
    <source>
        <dbReference type="ARBA" id="ARBA00006914"/>
    </source>
</evidence>
<dbReference type="SMART" id="SM00382">
    <property type="entry name" value="AAA"/>
    <property type="match status" value="2"/>
</dbReference>
<dbReference type="InterPro" id="IPR048589">
    <property type="entry name" value="SAMD1-like_WH"/>
</dbReference>
<name>A0ABQ8N276_LABRO</name>
<dbReference type="CDD" id="cd19528">
    <property type="entry name" value="RecA-like_CDC48_r2-like"/>
    <property type="match status" value="1"/>
</dbReference>
<dbReference type="InterPro" id="IPR003593">
    <property type="entry name" value="AAA+_ATPase"/>
</dbReference>
<evidence type="ECO:0000256" key="1">
    <source>
        <dbReference type="ARBA" id="ARBA00004123"/>
    </source>
</evidence>
<dbReference type="InterPro" id="IPR013761">
    <property type="entry name" value="SAM/pointed_sf"/>
</dbReference>
<comment type="catalytic activity">
    <reaction evidence="9">
        <text>ATP + H2O = ADP + phosphate + H(+)</text>
        <dbReference type="Rhea" id="RHEA:13065"/>
        <dbReference type="ChEBI" id="CHEBI:15377"/>
        <dbReference type="ChEBI" id="CHEBI:15378"/>
        <dbReference type="ChEBI" id="CHEBI:30616"/>
        <dbReference type="ChEBI" id="CHEBI:43474"/>
        <dbReference type="ChEBI" id="CHEBI:456216"/>
        <dbReference type="EC" id="3.6.4.6"/>
    </reaction>
</comment>
<dbReference type="SMART" id="SM01072">
    <property type="entry name" value="CDC48_2"/>
    <property type="match status" value="1"/>
</dbReference>
<feature type="compositionally biased region" description="Polar residues" evidence="10">
    <location>
        <begin position="192"/>
        <end position="203"/>
    </location>
</feature>
<dbReference type="Pfam" id="PF24971">
    <property type="entry name" value="SAMD1_SHD"/>
    <property type="match status" value="1"/>
</dbReference>
<reference evidence="12 13" key="1">
    <citation type="submission" date="2022-01" db="EMBL/GenBank/DDBJ databases">
        <title>A high-quality chromosome-level genome assembly of rohu carp, Labeo rohita.</title>
        <authorList>
            <person name="Arick M.A. II"/>
            <person name="Hsu C.-Y."/>
            <person name="Magbanua Z."/>
            <person name="Pechanova O."/>
            <person name="Grover C."/>
            <person name="Miller E."/>
            <person name="Thrash A."/>
            <person name="Ezzel L."/>
            <person name="Alam S."/>
            <person name="Benzie J."/>
            <person name="Hamilton M."/>
            <person name="Karsi A."/>
            <person name="Lawrence M.L."/>
            <person name="Peterson D.G."/>
        </authorList>
    </citation>
    <scope>NUCLEOTIDE SEQUENCE [LARGE SCALE GENOMIC DNA]</scope>
    <source>
        <strain evidence="13">BAU-BD-2019</strain>
        <tissue evidence="12">Blood</tissue>
    </source>
</reference>
<dbReference type="Gene3D" id="1.10.150.50">
    <property type="entry name" value="Transcription Factor, Ets-1"/>
    <property type="match status" value="1"/>
</dbReference>
<dbReference type="PROSITE" id="PS00674">
    <property type="entry name" value="AAA"/>
    <property type="match status" value="2"/>
</dbReference>
<accession>A0ABQ8N276</accession>
<feature type="domain" description="SAMD1-like winged helix (WH)" evidence="11">
    <location>
        <begin position="1"/>
        <end position="74"/>
    </location>
</feature>
<dbReference type="SUPFAM" id="SSF54585">
    <property type="entry name" value="Cdc48 domain 2-like"/>
    <property type="match status" value="1"/>
</dbReference>
<dbReference type="Pfam" id="PF17862">
    <property type="entry name" value="AAA_lid_3"/>
    <property type="match status" value="2"/>
</dbReference>
<dbReference type="Pfam" id="PF02359">
    <property type="entry name" value="CDC48_N"/>
    <property type="match status" value="1"/>
</dbReference>
<dbReference type="EC" id="3.6.4.6" evidence="3"/>
<dbReference type="CDD" id="cd19519">
    <property type="entry name" value="RecA-like_CDC48_r1-like"/>
    <property type="match status" value="1"/>
</dbReference>
<evidence type="ECO:0000256" key="9">
    <source>
        <dbReference type="ARBA" id="ARBA00048883"/>
    </source>
</evidence>
<feature type="region of interest" description="Disordered" evidence="10">
    <location>
        <begin position="462"/>
        <end position="487"/>
    </location>
</feature>
<dbReference type="SMART" id="SM01073">
    <property type="entry name" value="CDC48_N"/>
    <property type="match status" value="1"/>
</dbReference>
<comment type="similarity">
    <text evidence="2">Belongs to the AAA ATPase family.</text>
</comment>